<gene>
    <name evidence="3" type="ORF">ACFFH7_11870</name>
</gene>
<dbReference type="PRINTS" id="PR01002">
    <property type="entry name" value="FLGFLGJ"/>
</dbReference>
<dbReference type="PANTHER" id="PTHR33308:SF9">
    <property type="entry name" value="PEPTIDOGLYCAN HYDROLASE FLGJ"/>
    <property type="match status" value="1"/>
</dbReference>
<reference evidence="3 4" key="1">
    <citation type="submission" date="2024-09" db="EMBL/GenBank/DDBJ databases">
        <authorList>
            <person name="Sun Q."/>
            <person name="Mori K."/>
        </authorList>
    </citation>
    <scope>NUCLEOTIDE SEQUENCE [LARGE SCALE GENOMIC DNA]</scope>
    <source>
        <strain evidence="3 4">TBRC 1432</strain>
    </source>
</reference>
<dbReference type="InterPro" id="IPR051056">
    <property type="entry name" value="Glycosyl_Hydrolase_73"/>
</dbReference>
<accession>A0ABV6MPE2</accession>
<dbReference type="RefSeq" id="WP_273943016.1">
    <property type="nucleotide sequence ID" value="NZ_CP097263.1"/>
</dbReference>
<dbReference type="EMBL" id="JBHLUD010000003">
    <property type="protein sequence ID" value="MFC0542183.1"/>
    <property type="molecule type" value="Genomic_DNA"/>
</dbReference>
<feature type="domain" description="Mannosyl-glycoprotein endo-beta-N-acetylglucosamidase-like" evidence="2">
    <location>
        <begin position="47"/>
        <end position="202"/>
    </location>
</feature>
<dbReference type="SMART" id="SM00047">
    <property type="entry name" value="LYZ2"/>
    <property type="match status" value="1"/>
</dbReference>
<dbReference type="PANTHER" id="PTHR33308">
    <property type="entry name" value="PEPTIDOGLYCAN HYDROLASE FLGJ"/>
    <property type="match status" value="1"/>
</dbReference>
<protein>
    <submittedName>
        <fullName evidence="3">Glucosaminidase domain-containing protein</fullName>
    </submittedName>
</protein>
<organism evidence="3 4">
    <name type="scientific">Kutzneria chonburiensis</name>
    <dbReference type="NCBI Taxonomy" id="1483604"/>
    <lineage>
        <taxon>Bacteria</taxon>
        <taxon>Bacillati</taxon>
        <taxon>Actinomycetota</taxon>
        <taxon>Actinomycetes</taxon>
        <taxon>Pseudonocardiales</taxon>
        <taxon>Pseudonocardiaceae</taxon>
        <taxon>Kutzneria</taxon>
    </lineage>
</organism>
<dbReference type="Gene3D" id="1.10.530.10">
    <property type="match status" value="1"/>
</dbReference>
<evidence type="ECO:0000313" key="4">
    <source>
        <dbReference type="Proteomes" id="UP001589810"/>
    </source>
</evidence>
<keyword evidence="4" id="KW-1185">Reference proteome</keyword>
<evidence type="ECO:0000256" key="1">
    <source>
        <dbReference type="ARBA" id="ARBA00022801"/>
    </source>
</evidence>
<dbReference type="Proteomes" id="UP001589810">
    <property type="component" value="Unassembled WGS sequence"/>
</dbReference>
<comment type="caution">
    <text evidence="3">The sequence shown here is derived from an EMBL/GenBank/DDBJ whole genome shotgun (WGS) entry which is preliminary data.</text>
</comment>
<evidence type="ECO:0000313" key="3">
    <source>
        <dbReference type="EMBL" id="MFC0542183.1"/>
    </source>
</evidence>
<sequence>MNTVSRARRIGVAAMVALGVVLTGVTQIDAFGATSSVADAVKAGAFSPNSTQSNADFINAAGPAAQPSQADYGVPASVTVAQAVLESNWGNAAPNNNYFGIKCAGGDHGPIANGCANLPTTECDPGCHTVMASFRTYASMADSFRDHGLFLRSNSRYGNAFHYTSNPDQFVREVAAAGYATDPSYASKVISIMQANNLYRFNTTTASYASLAVYRPSDNNFYVRKADGTLLGQTPFGEQGDVPLAGHFQDSAYDNLAVFRPSNASFYIRAADGSLLTQVFFGQTGDVPVVGHFEDSNYDNLAVYRPSNSTFYIRKSDGSVLTQVAFGQSGDIPVIGHFEDSSYDNLAVYRPSTSTFYIRKSDGTVLTQVVFGQSGDIPVTGHFENSSYDNLAVYRPSDSNYYIRKSDGSLLTKVAFGQTGDLPVVGHFQ</sequence>
<evidence type="ECO:0000259" key="2">
    <source>
        <dbReference type="SMART" id="SM00047"/>
    </source>
</evidence>
<keyword evidence="1" id="KW-0378">Hydrolase</keyword>
<proteinExistence type="predicted"/>
<name>A0ABV6MPE2_9PSEU</name>
<dbReference type="Pfam" id="PF01832">
    <property type="entry name" value="Glucosaminidase"/>
    <property type="match status" value="1"/>
</dbReference>
<dbReference type="InterPro" id="IPR002901">
    <property type="entry name" value="MGlyc_endo_b_GlcNAc-like_dom"/>
</dbReference>